<evidence type="ECO:0000259" key="6">
    <source>
        <dbReference type="PROSITE" id="PS51350"/>
    </source>
</evidence>
<protein>
    <submittedName>
        <fullName evidence="8">HPr family phosphocarrier protein</fullName>
    </submittedName>
</protein>
<reference evidence="8 9" key="1">
    <citation type="submission" date="2018-09" db="EMBL/GenBank/DDBJ databases">
        <title>Whole genome based analysis of evolution and adaptive divergence in Indian and Brazilian strains of Azospirillum brasilense.</title>
        <authorList>
            <person name="Singh C."/>
            <person name="Tripathi A.K."/>
        </authorList>
    </citation>
    <scope>NUCLEOTIDE SEQUENCE [LARGE SCALE GENOMIC DNA]</scope>
    <source>
        <strain evidence="8 9">MTCC4038</strain>
        <plasmid evidence="8 9">p2</plasmid>
    </source>
</reference>
<dbReference type="AlphaFoldDB" id="A0A4D8QYQ0"/>
<dbReference type="PANTHER" id="PTHR33705">
    <property type="entry name" value="PHOSPHOCARRIER PROTEIN HPR"/>
    <property type="match status" value="1"/>
</dbReference>
<keyword evidence="4" id="KW-0598">Phosphotransferase system</keyword>
<dbReference type="PRINTS" id="PR00107">
    <property type="entry name" value="PHOSPHOCPHPR"/>
</dbReference>
<evidence type="ECO:0000256" key="2">
    <source>
        <dbReference type="ARBA" id="ARBA00010736"/>
    </source>
</evidence>
<dbReference type="InterPro" id="IPR000032">
    <property type="entry name" value="HPr-like"/>
</dbReference>
<comment type="similarity">
    <text evidence="2">Belongs to the HPr family.</text>
</comment>
<dbReference type="Proteomes" id="UP000298774">
    <property type="component" value="Plasmid p2"/>
</dbReference>
<dbReference type="GO" id="GO:0005737">
    <property type="term" value="C:cytoplasm"/>
    <property type="evidence" value="ECO:0007669"/>
    <property type="project" value="UniProtKB-SubCell"/>
</dbReference>
<name>A0A4D8QYQ0_AZOBR</name>
<reference evidence="7 10" key="2">
    <citation type="submission" date="2023-11" db="EMBL/GenBank/DDBJ databases">
        <title>MicrobeMod: A computational toolkit for identifying prokaryotic methylation and restriction-modification with nanopore sequencing.</title>
        <authorList>
            <person name="Crits-Christoph A."/>
            <person name="Kang S.C."/>
            <person name="Lee H."/>
            <person name="Ostrov N."/>
        </authorList>
    </citation>
    <scope>NUCLEOTIDE SEQUENCE [LARGE SCALE GENOMIC DNA]</scope>
    <source>
        <strain evidence="7 10">ATCC 29145</strain>
    </source>
</reference>
<proteinExistence type="inferred from homology"/>
<dbReference type="InterPro" id="IPR035895">
    <property type="entry name" value="HPr-like_sf"/>
</dbReference>
<evidence type="ECO:0000313" key="9">
    <source>
        <dbReference type="Proteomes" id="UP000298774"/>
    </source>
</evidence>
<sequence>MNVPDDKTPAQGASGTGGQPPERNPEICQTVTICNQRGLHARAAAKFVKLVATFDCEIEVRRGETQVSGESIMGLMMLAAGPGTSVELYAYGREAEEAMAALVDLITRKFDED</sequence>
<dbReference type="EMBL" id="JAWXYC010000005">
    <property type="protein sequence ID" value="MDX5955494.1"/>
    <property type="molecule type" value="Genomic_DNA"/>
</dbReference>
<dbReference type="PROSITE" id="PS00369">
    <property type="entry name" value="PTS_HPR_HIS"/>
    <property type="match status" value="1"/>
</dbReference>
<geneLocation type="plasmid" evidence="8 9">
    <name>p2</name>
</geneLocation>
<dbReference type="InterPro" id="IPR001020">
    <property type="entry name" value="PTS_HPr_His_P_site"/>
</dbReference>
<organism evidence="8 9">
    <name type="scientific">Azospirillum brasilense</name>
    <dbReference type="NCBI Taxonomy" id="192"/>
    <lineage>
        <taxon>Bacteria</taxon>
        <taxon>Pseudomonadati</taxon>
        <taxon>Pseudomonadota</taxon>
        <taxon>Alphaproteobacteria</taxon>
        <taxon>Rhodospirillales</taxon>
        <taxon>Azospirillaceae</taxon>
        <taxon>Azospirillum</taxon>
    </lineage>
</organism>
<feature type="domain" description="HPr" evidence="6">
    <location>
        <begin position="26"/>
        <end position="113"/>
    </location>
</feature>
<evidence type="ECO:0000256" key="5">
    <source>
        <dbReference type="SAM" id="MobiDB-lite"/>
    </source>
</evidence>
<accession>A0A4D8QYQ0</accession>
<comment type="subcellular location">
    <subcellularLocation>
        <location evidence="1">Cytoplasm</location>
    </subcellularLocation>
</comment>
<evidence type="ECO:0000256" key="4">
    <source>
        <dbReference type="ARBA" id="ARBA00022683"/>
    </source>
</evidence>
<dbReference type="PROSITE" id="PS51350">
    <property type="entry name" value="PTS_HPR_DOM"/>
    <property type="match status" value="1"/>
</dbReference>
<dbReference type="GO" id="GO:0009401">
    <property type="term" value="P:phosphoenolpyruvate-dependent sugar phosphotransferase system"/>
    <property type="evidence" value="ECO:0007669"/>
    <property type="project" value="UniProtKB-KW"/>
</dbReference>
<evidence type="ECO:0000313" key="10">
    <source>
        <dbReference type="Proteomes" id="UP001277471"/>
    </source>
</evidence>
<dbReference type="RefSeq" id="WP_079285473.1">
    <property type="nucleotide sequence ID" value="NZ_CP012916.1"/>
</dbReference>
<dbReference type="SUPFAM" id="SSF55594">
    <property type="entry name" value="HPr-like"/>
    <property type="match status" value="1"/>
</dbReference>
<gene>
    <name evidence="8" type="ORF">D3868_24465</name>
    <name evidence="7" type="ORF">SIM66_30435</name>
</gene>
<evidence type="ECO:0000313" key="8">
    <source>
        <dbReference type="EMBL" id="QCO12189.1"/>
    </source>
</evidence>
<dbReference type="CDD" id="cd00367">
    <property type="entry name" value="PTS-HPr_like"/>
    <property type="match status" value="1"/>
</dbReference>
<dbReference type="GeneID" id="56450717"/>
<dbReference type="InterPro" id="IPR050399">
    <property type="entry name" value="HPr"/>
</dbReference>
<dbReference type="EMBL" id="CP032341">
    <property type="protein sequence ID" value="QCO12189.1"/>
    <property type="molecule type" value="Genomic_DNA"/>
</dbReference>
<dbReference type="Proteomes" id="UP001277471">
    <property type="component" value="Unassembled WGS sequence"/>
</dbReference>
<feature type="region of interest" description="Disordered" evidence="5">
    <location>
        <begin position="1"/>
        <end position="24"/>
    </location>
</feature>
<dbReference type="Pfam" id="PF00381">
    <property type="entry name" value="PTS-HPr"/>
    <property type="match status" value="1"/>
</dbReference>
<keyword evidence="8" id="KW-0614">Plasmid</keyword>
<dbReference type="Gene3D" id="3.30.1340.10">
    <property type="entry name" value="HPr-like"/>
    <property type="match status" value="1"/>
</dbReference>
<keyword evidence="3" id="KW-0963">Cytoplasm</keyword>
<dbReference type="PANTHER" id="PTHR33705:SF2">
    <property type="entry name" value="PHOSPHOCARRIER PROTEIN NPR"/>
    <property type="match status" value="1"/>
</dbReference>
<evidence type="ECO:0000256" key="3">
    <source>
        <dbReference type="ARBA" id="ARBA00022490"/>
    </source>
</evidence>
<keyword evidence="10" id="KW-1185">Reference proteome</keyword>
<evidence type="ECO:0000313" key="7">
    <source>
        <dbReference type="EMBL" id="MDX5955494.1"/>
    </source>
</evidence>
<dbReference type="NCBIfam" id="TIGR01003">
    <property type="entry name" value="PTS_HPr_family"/>
    <property type="match status" value="1"/>
</dbReference>
<evidence type="ECO:0000256" key="1">
    <source>
        <dbReference type="ARBA" id="ARBA00004496"/>
    </source>
</evidence>